<keyword evidence="3" id="KW-1185">Reference proteome</keyword>
<reference evidence="2" key="1">
    <citation type="submission" date="2023-03" db="EMBL/GenBank/DDBJ databases">
        <authorList>
            <person name="Steffen K."/>
            <person name="Cardenas P."/>
        </authorList>
    </citation>
    <scope>NUCLEOTIDE SEQUENCE</scope>
</reference>
<accession>A0AA35TGG1</accession>
<evidence type="ECO:0000256" key="1">
    <source>
        <dbReference type="SAM" id="MobiDB-lite"/>
    </source>
</evidence>
<protein>
    <submittedName>
        <fullName evidence="2">Uncharacterized protein</fullName>
    </submittedName>
</protein>
<feature type="region of interest" description="Disordered" evidence="1">
    <location>
        <begin position="40"/>
        <end position="83"/>
    </location>
</feature>
<dbReference type="AlphaFoldDB" id="A0AA35TGG1"/>
<dbReference type="EMBL" id="CASHTH010003683">
    <property type="protein sequence ID" value="CAI8047870.1"/>
    <property type="molecule type" value="Genomic_DNA"/>
</dbReference>
<name>A0AA35TGG1_GEOBA</name>
<dbReference type="Proteomes" id="UP001174909">
    <property type="component" value="Unassembled WGS sequence"/>
</dbReference>
<comment type="caution">
    <text evidence="2">The sequence shown here is derived from an EMBL/GenBank/DDBJ whole genome shotgun (WGS) entry which is preliminary data.</text>
</comment>
<proteinExistence type="predicted"/>
<evidence type="ECO:0000313" key="3">
    <source>
        <dbReference type="Proteomes" id="UP001174909"/>
    </source>
</evidence>
<organism evidence="2 3">
    <name type="scientific">Geodia barretti</name>
    <name type="common">Barrett's horny sponge</name>
    <dbReference type="NCBI Taxonomy" id="519541"/>
    <lineage>
        <taxon>Eukaryota</taxon>
        <taxon>Metazoa</taxon>
        <taxon>Porifera</taxon>
        <taxon>Demospongiae</taxon>
        <taxon>Heteroscleromorpha</taxon>
        <taxon>Tetractinellida</taxon>
        <taxon>Astrophorina</taxon>
        <taxon>Geodiidae</taxon>
        <taxon>Geodia</taxon>
    </lineage>
</organism>
<gene>
    <name evidence="2" type="ORF">GBAR_LOCUS26475</name>
</gene>
<sequence length="83" mass="9431">MQAEASNYSWKKRLLKILMCVCFSVPKALRTEVTKEVKGKKVRPSSTAVRRGGGRRKKNKVRIDPLKTFTSKPTKVPRTSRGK</sequence>
<evidence type="ECO:0000313" key="2">
    <source>
        <dbReference type="EMBL" id="CAI8047870.1"/>
    </source>
</evidence>